<name>A0A657LNC1_9HYPH</name>
<keyword evidence="2" id="KW-1185">Reference proteome</keyword>
<dbReference type="Proteomes" id="UP000182661">
    <property type="component" value="Unassembled WGS sequence"/>
</dbReference>
<dbReference type="OrthoDB" id="7365132at2"/>
<evidence type="ECO:0000313" key="2">
    <source>
        <dbReference type="Proteomes" id="UP000182661"/>
    </source>
</evidence>
<proteinExistence type="predicted"/>
<organism evidence="1 2">
    <name type="scientific">Pararhizobium antarcticum</name>
    <dbReference type="NCBI Taxonomy" id="1798805"/>
    <lineage>
        <taxon>Bacteria</taxon>
        <taxon>Pseudomonadati</taxon>
        <taxon>Pseudomonadota</taxon>
        <taxon>Alphaproteobacteria</taxon>
        <taxon>Hyphomicrobiales</taxon>
        <taxon>Rhizobiaceae</taxon>
        <taxon>Rhizobium/Agrobacterium group</taxon>
        <taxon>Pararhizobium</taxon>
    </lineage>
</organism>
<sequence>MKDETAAGDFIDRVEAIRQQETYLSPLAAGIVVALSMDIASDSRSLAKALGIAHALVLREISLMTGPATLVNIRARDARTQRTHLILSEKGTSILAAITLKT</sequence>
<accession>A0A657LNC1</accession>
<reference evidence="1 2" key="1">
    <citation type="submission" date="2016-02" db="EMBL/GenBank/DDBJ databases">
        <title>Genome sequencing of a beta-galactosidase producing bacteria Rhizobium sp. 59.</title>
        <authorList>
            <person name="Wang D."/>
            <person name="Kot W."/>
            <person name="Qin Y."/>
            <person name="Hansen L."/>
            <person name="Naqvi K."/>
            <person name="Rensing C."/>
        </authorList>
    </citation>
    <scope>NUCLEOTIDE SEQUENCE [LARGE SCALE GENOMIC DNA]</scope>
    <source>
        <strain evidence="1 2">59</strain>
    </source>
</reference>
<evidence type="ECO:0000313" key="1">
    <source>
        <dbReference type="EMBL" id="OJF91298.1"/>
    </source>
</evidence>
<protein>
    <submittedName>
        <fullName evidence="1">Uncharacterized protein</fullName>
    </submittedName>
</protein>
<dbReference type="EMBL" id="LSRP01000129">
    <property type="protein sequence ID" value="OJF91298.1"/>
    <property type="molecule type" value="Genomic_DNA"/>
</dbReference>
<dbReference type="AlphaFoldDB" id="A0A657LNC1"/>
<comment type="caution">
    <text evidence="1">The sequence shown here is derived from an EMBL/GenBank/DDBJ whole genome shotgun (WGS) entry which is preliminary data.</text>
</comment>
<dbReference type="RefSeq" id="WP_071835331.1">
    <property type="nucleotide sequence ID" value="NZ_LSRP01000129.1"/>
</dbReference>
<gene>
    <name evidence="1" type="ORF">AX760_07195</name>
</gene>